<dbReference type="Pfam" id="PF13450">
    <property type="entry name" value="NAD_binding_8"/>
    <property type="match status" value="1"/>
</dbReference>
<evidence type="ECO:0000313" key="1">
    <source>
        <dbReference type="EMBL" id="MBB6070490.1"/>
    </source>
</evidence>
<accession>A0A841GXK9</accession>
<name>A0A841GXK9_9BACT</name>
<dbReference type="AlphaFoldDB" id="A0A841GXK9"/>
<gene>
    <name evidence="1" type="ORF">HNQ61_002111</name>
</gene>
<dbReference type="PANTHER" id="PTHR10668">
    <property type="entry name" value="PHYTOENE DEHYDROGENASE"/>
    <property type="match status" value="1"/>
</dbReference>
<protein>
    <submittedName>
        <fullName evidence="1">Phytoene dehydrogenase-like protein</fullName>
    </submittedName>
</protein>
<evidence type="ECO:0000313" key="2">
    <source>
        <dbReference type="Proteomes" id="UP000582837"/>
    </source>
</evidence>
<dbReference type="GO" id="GO:0005829">
    <property type="term" value="C:cytosol"/>
    <property type="evidence" value="ECO:0007669"/>
    <property type="project" value="TreeGrafter"/>
</dbReference>
<organism evidence="1 2">
    <name type="scientific">Longimicrobium terrae</name>
    <dbReference type="NCBI Taxonomy" id="1639882"/>
    <lineage>
        <taxon>Bacteria</taxon>
        <taxon>Pseudomonadati</taxon>
        <taxon>Gemmatimonadota</taxon>
        <taxon>Longimicrobiia</taxon>
        <taxon>Longimicrobiales</taxon>
        <taxon>Longimicrobiaceae</taxon>
        <taxon>Longimicrobium</taxon>
    </lineage>
</organism>
<dbReference type="PRINTS" id="PR00419">
    <property type="entry name" value="ADXRDTASE"/>
</dbReference>
<comment type="caution">
    <text evidence="1">The sequence shown here is derived from an EMBL/GenBank/DDBJ whole genome shotgun (WGS) entry which is preliminary data.</text>
</comment>
<dbReference type="Proteomes" id="UP000582837">
    <property type="component" value="Unassembled WGS sequence"/>
</dbReference>
<reference evidence="1 2" key="1">
    <citation type="submission" date="2020-08" db="EMBL/GenBank/DDBJ databases">
        <title>Genomic Encyclopedia of Type Strains, Phase IV (KMG-IV): sequencing the most valuable type-strain genomes for metagenomic binning, comparative biology and taxonomic classification.</title>
        <authorList>
            <person name="Goeker M."/>
        </authorList>
    </citation>
    <scope>NUCLEOTIDE SEQUENCE [LARGE SCALE GENOMIC DNA]</scope>
    <source>
        <strain evidence="1 2">DSM 29007</strain>
    </source>
</reference>
<sequence length="534" mass="57189">MSILDVAVVGSGHNALIAAAYLAQAGRSVAVFERAPRPGGAVQTRDDIFDGYRIDVGSSAHILIHLTPILQELELERYGLRYVDCDPWAYYPLEDGRAIYFHKDVGRTCDSIAAISPRDAVAYRRFLDDWRPISEAVLRAFLGAPTAGRLAWTMGTGGGFARGGAEKLQDILGSYRQLLNTTFEHPAVRAAIEWIAAQSGPPPTELGSAPLAGWQPLYHDSGVKRAVGGSGALTQALVAHIRAHGGEVHTSAPVRRIIVQSGRAAGVEIGDRAEDGLPLGAPVADNGPGRVVRARSVLAGCHVATTFGRLLADAPEAAPLRERVANLRIGNGFGMILRCVTSELPAYAGAPADGSPGPMHQGLQLLCPPAPFLDHAYADYLRGELPRDPAVVAMTWSAVDRSIVPDGKHLLFAWAQYHPYALASDGKWDDETRRRAAADILKTVGRFAPNVPACLEQVYIQSPPDLERELGLYNGNVMHLEMSLDQMFTFRPSPALSGYRTPIPGLYLTGASTHPGGGVFGASGRNAARVMLKR</sequence>
<keyword evidence="2" id="KW-1185">Reference proteome</keyword>
<dbReference type="PANTHER" id="PTHR10668:SF103">
    <property type="entry name" value="PYRIDINE NUCLEOTIDE-DISULFIDE OXIDOREDUCTASE DOMAIN-CONTAINING PROTEIN 2"/>
    <property type="match status" value="1"/>
</dbReference>
<dbReference type="RefSeq" id="WP_170034312.1">
    <property type="nucleotide sequence ID" value="NZ_JABDTL010000001.1"/>
</dbReference>
<dbReference type="Gene3D" id="3.50.50.60">
    <property type="entry name" value="FAD/NAD(P)-binding domain"/>
    <property type="match status" value="2"/>
</dbReference>
<proteinExistence type="predicted"/>
<dbReference type="InterPro" id="IPR036188">
    <property type="entry name" value="FAD/NAD-bd_sf"/>
</dbReference>
<dbReference type="SUPFAM" id="SSF51905">
    <property type="entry name" value="FAD/NAD(P)-binding domain"/>
    <property type="match status" value="1"/>
</dbReference>
<dbReference type="EMBL" id="JACHIA010000005">
    <property type="protein sequence ID" value="MBB6070490.1"/>
    <property type="molecule type" value="Genomic_DNA"/>
</dbReference>